<dbReference type="AlphaFoldDB" id="A0A1P8W939"/>
<dbReference type="PANTHER" id="PTHR43000">
    <property type="entry name" value="DTDP-D-GLUCOSE 4,6-DEHYDRATASE-RELATED"/>
    <property type="match status" value="1"/>
</dbReference>
<dbReference type="Pfam" id="PF01370">
    <property type="entry name" value="Epimerase"/>
    <property type="match status" value="1"/>
</dbReference>
<comment type="similarity">
    <text evidence="1">Belongs to the NAD(P)-dependent epimerase/dehydratase family.</text>
</comment>
<feature type="domain" description="NAD-dependent epimerase/dehydratase" evidence="2">
    <location>
        <begin position="4"/>
        <end position="243"/>
    </location>
</feature>
<sequence>MRLLITGGAGFIGSHIADRALANGWDVAVLDDLSSGRRENVPDGATFFQTDIRDKSAVEAAFAEFRPTAVSHQAAQASVAISVREPQLDAAINITGSLNILTTSVAHKVERIVFASTGGAIYGEVPEGIRAGTDFNPVPISPYACSKFAVEKYLECFRQEHGLNYTVLRYGNVYGPRQDPHGEAGVVAIFCNRILAGESIAVNAKREVGDAGCIRDYVFIDDVAKANIAALEGRIPDQILNVGTGSETTTRQLADILQQTLKRTIEVLPNEKRAGDIERSLLNADRLVELLGPVATINDGLAATADWFEQRAKSAQSAT</sequence>
<dbReference type="InterPro" id="IPR036291">
    <property type="entry name" value="NAD(P)-bd_dom_sf"/>
</dbReference>
<protein>
    <submittedName>
        <fullName evidence="3">UDP-glucose 4-epimerase</fullName>
        <ecNumber evidence="3">5.1.3.2</ecNumber>
    </submittedName>
</protein>
<dbReference type="SUPFAM" id="SSF51735">
    <property type="entry name" value="NAD(P)-binding Rossmann-fold domains"/>
    <property type="match status" value="1"/>
</dbReference>
<dbReference type="Proteomes" id="UP000187735">
    <property type="component" value="Chromosome"/>
</dbReference>
<dbReference type="RefSeq" id="WP_077022436.1">
    <property type="nucleotide sequence ID" value="NZ_CP017641.1"/>
</dbReference>
<organism evidence="3 4">
    <name type="scientific">Fuerstiella marisgermanici</name>
    <dbReference type="NCBI Taxonomy" id="1891926"/>
    <lineage>
        <taxon>Bacteria</taxon>
        <taxon>Pseudomonadati</taxon>
        <taxon>Planctomycetota</taxon>
        <taxon>Planctomycetia</taxon>
        <taxon>Planctomycetales</taxon>
        <taxon>Planctomycetaceae</taxon>
        <taxon>Fuerstiella</taxon>
    </lineage>
</organism>
<dbReference type="GO" id="GO:0003978">
    <property type="term" value="F:UDP-glucose 4-epimerase activity"/>
    <property type="evidence" value="ECO:0007669"/>
    <property type="project" value="UniProtKB-EC"/>
</dbReference>
<evidence type="ECO:0000313" key="3">
    <source>
        <dbReference type="EMBL" id="APZ90559.1"/>
    </source>
</evidence>
<name>A0A1P8W939_9PLAN</name>
<proteinExistence type="inferred from homology"/>
<keyword evidence="4" id="KW-1185">Reference proteome</keyword>
<dbReference type="Gene3D" id="3.90.25.10">
    <property type="entry name" value="UDP-galactose 4-epimerase, domain 1"/>
    <property type="match status" value="1"/>
</dbReference>
<dbReference type="STRING" id="1891926.Fuma_00139"/>
<dbReference type="OrthoDB" id="258549at2"/>
<dbReference type="EC" id="5.1.3.2" evidence="3"/>
<evidence type="ECO:0000313" key="4">
    <source>
        <dbReference type="Proteomes" id="UP000187735"/>
    </source>
</evidence>
<dbReference type="InterPro" id="IPR001509">
    <property type="entry name" value="Epimerase_deHydtase"/>
</dbReference>
<reference evidence="3 4" key="1">
    <citation type="journal article" date="2016" name="Front. Microbiol.">
        <title>Fuerstia marisgermanicae gen. nov., sp. nov., an Unusual Member of the Phylum Planctomycetes from the German Wadden Sea.</title>
        <authorList>
            <person name="Kohn T."/>
            <person name="Heuer A."/>
            <person name="Jogler M."/>
            <person name="Vollmers J."/>
            <person name="Boedeker C."/>
            <person name="Bunk B."/>
            <person name="Rast P."/>
            <person name="Borchert D."/>
            <person name="Glockner I."/>
            <person name="Freese H.M."/>
            <person name="Klenk H.P."/>
            <person name="Overmann J."/>
            <person name="Kaster A.K."/>
            <person name="Rohde M."/>
            <person name="Wiegand S."/>
            <person name="Jogler C."/>
        </authorList>
    </citation>
    <scope>NUCLEOTIDE SEQUENCE [LARGE SCALE GENOMIC DNA]</scope>
    <source>
        <strain evidence="3 4">NH11</strain>
    </source>
</reference>
<dbReference type="EMBL" id="CP017641">
    <property type="protein sequence ID" value="APZ90559.1"/>
    <property type="molecule type" value="Genomic_DNA"/>
</dbReference>
<dbReference type="Gene3D" id="3.40.50.720">
    <property type="entry name" value="NAD(P)-binding Rossmann-like Domain"/>
    <property type="match status" value="1"/>
</dbReference>
<evidence type="ECO:0000259" key="2">
    <source>
        <dbReference type="Pfam" id="PF01370"/>
    </source>
</evidence>
<evidence type="ECO:0000256" key="1">
    <source>
        <dbReference type="ARBA" id="ARBA00007637"/>
    </source>
</evidence>
<dbReference type="KEGG" id="fmr:Fuma_00139"/>
<accession>A0A1P8W939</accession>
<keyword evidence="3" id="KW-0413">Isomerase</keyword>
<gene>
    <name evidence="3" type="ORF">Fuma_00139</name>
</gene>